<dbReference type="GO" id="GO:0016042">
    <property type="term" value="P:lipid catabolic process"/>
    <property type="evidence" value="ECO:0007669"/>
    <property type="project" value="UniProtKB-KW"/>
</dbReference>
<evidence type="ECO:0000256" key="3">
    <source>
        <dbReference type="ARBA" id="ARBA00022963"/>
    </source>
</evidence>
<dbReference type="AlphaFoldDB" id="A0A9N8PV76"/>
<dbReference type="Gene3D" id="3.40.50.1820">
    <property type="entry name" value="alpha/beta hydrolase"/>
    <property type="match status" value="1"/>
</dbReference>
<evidence type="ECO:0000313" key="6">
    <source>
        <dbReference type="Proteomes" id="UP000745764"/>
    </source>
</evidence>
<evidence type="ECO:0000256" key="4">
    <source>
        <dbReference type="ARBA" id="ARBA00023098"/>
    </source>
</evidence>
<dbReference type="EMBL" id="CAINUL010000015">
    <property type="protein sequence ID" value="CAD0112708.1"/>
    <property type="molecule type" value="Genomic_DNA"/>
</dbReference>
<dbReference type="SUPFAM" id="SSF53474">
    <property type="entry name" value="alpha/beta-Hydrolases"/>
    <property type="match status" value="1"/>
</dbReference>
<dbReference type="Pfam" id="PF03403">
    <property type="entry name" value="PAF-AH_p_II"/>
    <property type="match status" value="2"/>
</dbReference>
<reference evidence="5" key="1">
    <citation type="submission" date="2020-06" db="EMBL/GenBank/DDBJ databases">
        <authorList>
            <person name="Onetto C."/>
        </authorList>
    </citation>
    <scope>NUCLEOTIDE SEQUENCE</scope>
</reference>
<dbReference type="OrthoDB" id="2363873at2759"/>
<protein>
    <recommendedName>
        <fullName evidence="1">1-alkyl-2-acetylglycerophosphocholine esterase</fullName>
        <ecNumber evidence="1">3.1.1.47</ecNumber>
    </recommendedName>
</protein>
<evidence type="ECO:0000256" key="2">
    <source>
        <dbReference type="ARBA" id="ARBA00022801"/>
    </source>
</evidence>
<proteinExistence type="predicted"/>
<keyword evidence="3" id="KW-0442">Lipid degradation</keyword>
<keyword evidence="2" id="KW-0378">Hydrolase</keyword>
<dbReference type="PANTHER" id="PTHR10272">
    <property type="entry name" value="PLATELET-ACTIVATING FACTOR ACETYLHYDROLASE"/>
    <property type="match status" value="1"/>
</dbReference>
<accession>A0A9N8PV76</accession>
<name>A0A9N8PV76_9PEZI</name>
<organism evidence="5 6">
    <name type="scientific">Aureobasidium uvarum</name>
    <dbReference type="NCBI Taxonomy" id="2773716"/>
    <lineage>
        <taxon>Eukaryota</taxon>
        <taxon>Fungi</taxon>
        <taxon>Dikarya</taxon>
        <taxon>Ascomycota</taxon>
        <taxon>Pezizomycotina</taxon>
        <taxon>Dothideomycetes</taxon>
        <taxon>Dothideomycetidae</taxon>
        <taxon>Dothideales</taxon>
        <taxon>Saccotheciaceae</taxon>
        <taxon>Aureobasidium</taxon>
    </lineage>
</organism>
<keyword evidence="6" id="KW-1185">Reference proteome</keyword>
<gene>
    <name evidence="5" type="ORF">AWRI4620_LOCUS6963</name>
</gene>
<evidence type="ECO:0000256" key="1">
    <source>
        <dbReference type="ARBA" id="ARBA00013201"/>
    </source>
</evidence>
<evidence type="ECO:0000313" key="5">
    <source>
        <dbReference type="EMBL" id="CAD0112708.1"/>
    </source>
</evidence>
<dbReference type="GO" id="GO:0003847">
    <property type="term" value="F:1-alkyl-2-acetylglycerophosphocholine esterase activity"/>
    <property type="evidence" value="ECO:0007669"/>
    <property type="project" value="UniProtKB-EC"/>
</dbReference>
<dbReference type="EC" id="3.1.1.47" evidence="1"/>
<dbReference type="InterPro" id="IPR029058">
    <property type="entry name" value="AB_hydrolase_fold"/>
</dbReference>
<dbReference type="PANTHER" id="PTHR10272:SF14">
    <property type="entry name" value="PAF ACETYLHYDROLASE FAMILY PROTEIN"/>
    <property type="match status" value="1"/>
</dbReference>
<dbReference type="Proteomes" id="UP000745764">
    <property type="component" value="Unassembled WGS sequence"/>
</dbReference>
<keyword evidence="4" id="KW-0443">Lipid metabolism</keyword>
<sequence>MTTSFFPVGYHADCVPYLAQYMPKLTADYNAVTYSASLGLTIPNATFEQLQLQVCNTTCDKGRLTDRAWPLTLFSPGLGASRQLYSALAEQLVATGYIVVTVDTPLQADIIEYTDGSFLLAPGIGTDAQLEAALPDRVKDIIFVKNKMLTGVGLPSSVKPDPHRIAAWGHSFGGAAAAQVPLEDPSFRAGINFDGKLYGSVATSGLGQPFLFFSHSIQPDSGVISSWQSFLQASPTFNKFELRLNGSVHLTFSDAPLLADLSGIVELPGAGTLIGLLDGRRVLVILAAYADAFFGYAFRGAVKVPELLRGPNSGFPEVEFVG</sequence>
<comment type="caution">
    <text evidence="5">The sequence shown here is derived from an EMBL/GenBank/DDBJ whole genome shotgun (WGS) entry which is preliminary data.</text>
</comment>